<dbReference type="RefSeq" id="WP_238273236.1">
    <property type="nucleotide sequence ID" value="NZ_BPQG01000109.1"/>
</dbReference>
<proteinExistence type="predicted"/>
<dbReference type="EMBL" id="BPQG01000109">
    <property type="protein sequence ID" value="GJD47025.1"/>
    <property type="molecule type" value="Genomic_DNA"/>
</dbReference>
<protein>
    <submittedName>
        <fullName evidence="1">Uncharacterized protein</fullName>
    </submittedName>
</protein>
<accession>A0ABQ4QP23</accession>
<gene>
    <name evidence="1" type="ORF">AFCDBAGC_4910</name>
</gene>
<evidence type="ECO:0000313" key="1">
    <source>
        <dbReference type="EMBL" id="GJD47025.1"/>
    </source>
</evidence>
<reference evidence="1 2" key="1">
    <citation type="journal article" date="2021" name="Front. Microbiol.">
        <title>Comprehensive Comparative Genomics and Phenotyping of Methylobacterium Species.</title>
        <authorList>
            <person name="Alessa O."/>
            <person name="Ogura Y."/>
            <person name="Fujitani Y."/>
            <person name="Takami H."/>
            <person name="Hayashi T."/>
            <person name="Sahin N."/>
            <person name="Tani A."/>
        </authorList>
    </citation>
    <scope>NUCLEOTIDE SEQUENCE [LARGE SCALE GENOMIC DNA]</scope>
    <source>
        <strain evidence="1 2">DSM 23679</strain>
    </source>
</reference>
<name>A0ABQ4QP23_9HYPH</name>
<comment type="caution">
    <text evidence="1">The sequence shown here is derived from an EMBL/GenBank/DDBJ whole genome shotgun (WGS) entry which is preliminary data.</text>
</comment>
<sequence length="59" mass="6484">MSDDPYREAADVLRGMGWKVEPAGDELGLWLVDGEQLGDAELMGVVRLIKLINGPDMIQ</sequence>
<evidence type="ECO:0000313" key="2">
    <source>
        <dbReference type="Proteomes" id="UP001055117"/>
    </source>
</evidence>
<keyword evidence="2" id="KW-1185">Reference proteome</keyword>
<organism evidence="1 2">
    <name type="scientific">Methylobacterium cerastii</name>
    <dbReference type="NCBI Taxonomy" id="932741"/>
    <lineage>
        <taxon>Bacteria</taxon>
        <taxon>Pseudomonadati</taxon>
        <taxon>Pseudomonadota</taxon>
        <taxon>Alphaproteobacteria</taxon>
        <taxon>Hyphomicrobiales</taxon>
        <taxon>Methylobacteriaceae</taxon>
        <taxon>Methylobacterium</taxon>
    </lineage>
</organism>
<dbReference type="Proteomes" id="UP001055117">
    <property type="component" value="Unassembled WGS sequence"/>
</dbReference>